<sequence>MSDVPRGRPRIQETADDIVASVLATAGARVGTSDFSTRRVAALTGLSQPVVARSFARIRTGGSPPGHAAGVPREGTPPPRAAALSRASPPLELAEFRVAFPRIRIRFRPAASPAAPGEARAAQRRAAAVMAALWVSGAADWRAAGTGTTGEAPTTRAADGSSVRAGEEPEALWDPDGGGTWPEFLAAAGHALQRCAPSLEAIPGDLLRLLASRAGRGLHGVDWRRGMARKRAANSESDVLAVPEFPAPQQGPPGTDRRGPGRWLPRQQLSVTEQIAIALRKEIMNAGFRAGDRISPAPLAAHMGLPAGTVRSAMGRLADDGLLAVTTRGFGVPAVTGADVIDLYAARLHVGMVLIRALAARPRHHLLPARLALRAVEAAAAQGTSADVDQADLHFQQELADASGLGQSSRSFHALTLRVRMFISVLQLDYSPAVDRIVSDDRRLLAAVAAGRTEEALRVWRGKLDNAVRHMSALSPESFDADLWERLSR</sequence>
<proteinExistence type="predicted"/>
<accession>A0A8J2XIU5</accession>
<dbReference type="Gene3D" id="1.10.10.10">
    <property type="entry name" value="Winged helix-like DNA-binding domain superfamily/Winged helix DNA-binding domain"/>
    <property type="match status" value="1"/>
</dbReference>
<evidence type="ECO:0000313" key="7">
    <source>
        <dbReference type="Proteomes" id="UP000616114"/>
    </source>
</evidence>
<evidence type="ECO:0000313" key="6">
    <source>
        <dbReference type="EMBL" id="GGA04603.1"/>
    </source>
</evidence>
<keyword evidence="7" id="KW-1185">Reference proteome</keyword>
<gene>
    <name evidence="6" type="ORF">GCM10011333_03880</name>
</gene>
<dbReference type="PANTHER" id="PTHR43537:SF24">
    <property type="entry name" value="GLUCONATE OPERON TRANSCRIPTIONAL REPRESSOR"/>
    <property type="match status" value="1"/>
</dbReference>
<evidence type="ECO:0000256" key="4">
    <source>
        <dbReference type="SAM" id="MobiDB-lite"/>
    </source>
</evidence>
<evidence type="ECO:0000259" key="5">
    <source>
        <dbReference type="PROSITE" id="PS50949"/>
    </source>
</evidence>
<dbReference type="Gene3D" id="1.20.120.530">
    <property type="entry name" value="GntR ligand-binding domain-like"/>
    <property type="match status" value="1"/>
</dbReference>
<feature type="domain" description="HTH gntR-type" evidence="5">
    <location>
        <begin position="269"/>
        <end position="335"/>
    </location>
</feature>
<dbReference type="Proteomes" id="UP000616114">
    <property type="component" value="Unassembled WGS sequence"/>
</dbReference>
<dbReference type="SUPFAM" id="SSF46785">
    <property type="entry name" value="Winged helix' DNA-binding domain"/>
    <property type="match status" value="1"/>
</dbReference>
<name>A0A8J2XIU5_9MICO</name>
<dbReference type="Pfam" id="PF07729">
    <property type="entry name" value="FCD"/>
    <property type="match status" value="1"/>
</dbReference>
<feature type="region of interest" description="Disordered" evidence="4">
    <location>
        <begin position="144"/>
        <end position="177"/>
    </location>
</feature>
<dbReference type="InterPro" id="IPR036388">
    <property type="entry name" value="WH-like_DNA-bd_sf"/>
</dbReference>
<dbReference type="PANTHER" id="PTHR43537">
    <property type="entry name" value="TRANSCRIPTIONAL REGULATOR, GNTR FAMILY"/>
    <property type="match status" value="1"/>
</dbReference>
<dbReference type="SMART" id="SM00895">
    <property type="entry name" value="FCD"/>
    <property type="match status" value="1"/>
</dbReference>
<dbReference type="InterPro" id="IPR011711">
    <property type="entry name" value="GntR_C"/>
</dbReference>
<keyword evidence="1" id="KW-0805">Transcription regulation</keyword>
<protein>
    <recommendedName>
        <fullName evidence="5">HTH gntR-type domain-containing protein</fullName>
    </recommendedName>
</protein>
<evidence type="ECO:0000256" key="2">
    <source>
        <dbReference type="ARBA" id="ARBA00023125"/>
    </source>
</evidence>
<evidence type="ECO:0000256" key="1">
    <source>
        <dbReference type="ARBA" id="ARBA00023015"/>
    </source>
</evidence>
<keyword evidence="2" id="KW-0238">DNA-binding</keyword>
<feature type="region of interest" description="Disordered" evidence="4">
    <location>
        <begin position="58"/>
        <end position="87"/>
    </location>
</feature>
<feature type="compositionally biased region" description="Low complexity" evidence="4">
    <location>
        <begin position="144"/>
        <end position="158"/>
    </location>
</feature>
<organism evidence="6 7">
    <name type="scientific">Sediminivirga luteola</name>
    <dbReference type="NCBI Taxonomy" id="1774748"/>
    <lineage>
        <taxon>Bacteria</taxon>
        <taxon>Bacillati</taxon>
        <taxon>Actinomycetota</taxon>
        <taxon>Actinomycetes</taxon>
        <taxon>Micrococcales</taxon>
        <taxon>Brevibacteriaceae</taxon>
        <taxon>Sediminivirga</taxon>
    </lineage>
</organism>
<dbReference type="EMBL" id="BMFY01000002">
    <property type="protein sequence ID" value="GGA04603.1"/>
    <property type="molecule type" value="Genomic_DNA"/>
</dbReference>
<dbReference type="InterPro" id="IPR036390">
    <property type="entry name" value="WH_DNA-bd_sf"/>
</dbReference>
<dbReference type="InterPro" id="IPR008920">
    <property type="entry name" value="TF_FadR/GntR_C"/>
</dbReference>
<dbReference type="AlphaFoldDB" id="A0A8J2XIU5"/>
<evidence type="ECO:0000256" key="3">
    <source>
        <dbReference type="ARBA" id="ARBA00023163"/>
    </source>
</evidence>
<dbReference type="GO" id="GO:0003700">
    <property type="term" value="F:DNA-binding transcription factor activity"/>
    <property type="evidence" value="ECO:0007669"/>
    <property type="project" value="InterPro"/>
</dbReference>
<keyword evidence="3" id="KW-0804">Transcription</keyword>
<dbReference type="RefSeq" id="WP_188549254.1">
    <property type="nucleotide sequence ID" value="NZ_BMFY01000002.1"/>
</dbReference>
<dbReference type="SUPFAM" id="SSF48008">
    <property type="entry name" value="GntR ligand-binding domain-like"/>
    <property type="match status" value="1"/>
</dbReference>
<reference evidence="6" key="2">
    <citation type="submission" date="2020-09" db="EMBL/GenBank/DDBJ databases">
        <authorList>
            <person name="Sun Q."/>
            <person name="Zhou Y."/>
        </authorList>
    </citation>
    <scope>NUCLEOTIDE SEQUENCE</scope>
    <source>
        <strain evidence="6">CGMCC 1.12785</strain>
    </source>
</reference>
<feature type="region of interest" description="Disordered" evidence="4">
    <location>
        <begin position="234"/>
        <end position="263"/>
    </location>
</feature>
<reference evidence="6" key="1">
    <citation type="journal article" date="2014" name="Int. J. Syst. Evol. Microbiol.">
        <title>Complete genome sequence of Corynebacterium casei LMG S-19264T (=DSM 44701T), isolated from a smear-ripened cheese.</title>
        <authorList>
            <consortium name="US DOE Joint Genome Institute (JGI-PGF)"/>
            <person name="Walter F."/>
            <person name="Albersmeier A."/>
            <person name="Kalinowski J."/>
            <person name="Ruckert C."/>
        </authorList>
    </citation>
    <scope>NUCLEOTIDE SEQUENCE</scope>
    <source>
        <strain evidence="6">CGMCC 1.12785</strain>
    </source>
</reference>
<comment type="caution">
    <text evidence="6">The sequence shown here is derived from an EMBL/GenBank/DDBJ whole genome shotgun (WGS) entry which is preliminary data.</text>
</comment>
<dbReference type="PROSITE" id="PS50949">
    <property type="entry name" value="HTH_GNTR"/>
    <property type="match status" value="1"/>
</dbReference>
<dbReference type="Pfam" id="PF00392">
    <property type="entry name" value="GntR"/>
    <property type="match status" value="1"/>
</dbReference>
<dbReference type="GO" id="GO:0003677">
    <property type="term" value="F:DNA binding"/>
    <property type="evidence" value="ECO:0007669"/>
    <property type="project" value="UniProtKB-KW"/>
</dbReference>
<dbReference type="InterPro" id="IPR000524">
    <property type="entry name" value="Tscrpt_reg_HTH_GntR"/>
</dbReference>